<keyword evidence="6" id="KW-0029">Amino-acid transport</keyword>
<feature type="transmembrane region" description="Helical" evidence="9">
    <location>
        <begin position="189"/>
        <end position="208"/>
    </location>
</feature>
<dbReference type="InterPro" id="IPR010065">
    <property type="entry name" value="AA_ABC_transptr_permease_3TM"/>
</dbReference>
<keyword evidence="3 9" id="KW-0813">Transport</keyword>
<dbReference type="PROSITE" id="PS50928">
    <property type="entry name" value="ABC_TM1"/>
    <property type="match status" value="1"/>
</dbReference>
<dbReference type="InterPro" id="IPR043429">
    <property type="entry name" value="ArtM/GltK/GlnP/TcyL/YhdX-like"/>
</dbReference>
<gene>
    <name evidence="11" type="ORF">SAMN06265374_1577</name>
</gene>
<evidence type="ECO:0000313" key="12">
    <source>
        <dbReference type="Proteomes" id="UP001157914"/>
    </source>
</evidence>
<keyword evidence="12" id="KW-1185">Reference proteome</keyword>
<evidence type="ECO:0000256" key="3">
    <source>
        <dbReference type="ARBA" id="ARBA00022448"/>
    </source>
</evidence>
<evidence type="ECO:0000256" key="1">
    <source>
        <dbReference type="ARBA" id="ARBA00004429"/>
    </source>
</evidence>
<comment type="caution">
    <text evidence="11">The sequence shown here is derived from an EMBL/GenBank/DDBJ whole genome shotgun (WGS) entry which is preliminary data.</text>
</comment>
<comment type="similarity">
    <text evidence="2">Belongs to the binding-protein-dependent transport system permease family. HisMQ subfamily.</text>
</comment>
<evidence type="ECO:0000256" key="2">
    <source>
        <dbReference type="ARBA" id="ARBA00010072"/>
    </source>
</evidence>
<feature type="transmembrane region" description="Helical" evidence="9">
    <location>
        <begin position="88"/>
        <end position="116"/>
    </location>
</feature>
<evidence type="ECO:0000256" key="4">
    <source>
        <dbReference type="ARBA" id="ARBA00022475"/>
    </source>
</evidence>
<feature type="transmembrane region" description="Helical" evidence="9">
    <location>
        <begin position="26"/>
        <end position="44"/>
    </location>
</feature>
<dbReference type="Proteomes" id="UP001157914">
    <property type="component" value="Unassembled WGS sequence"/>
</dbReference>
<feature type="transmembrane region" description="Helical" evidence="9">
    <location>
        <begin position="375"/>
        <end position="396"/>
    </location>
</feature>
<keyword evidence="5 9" id="KW-0812">Transmembrane</keyword>
<evidence type="ECO:0000259" key="10">
    <source>
        <dbReference type="PROSITE" id="PS50928"/>
    </source>
</evidence>
<feature type="transmembrane region" description="Helical" evidence="9">
    <location>
        <begin position="220"/>
        <end position="239"/>
    </location>
</feature>
<evidence type="ECO:0000256" key="8">
    <source>
        <dbReference type="ARBA" id="ARBA00023136"/>
    </source>
</evidence>
<keyword evidence="4" id="KW-1003">Cell membrane</keyword>
<feature type="transmembrane region" description="Helical" evidence="9">
    <location>
        <begin position="274"/>
        <end position="293"/>
    </location>
</feature>
<evidence type="ECO:0000256" key="6">
    <source>
        <dbReference type="ARBA" id="ARBA00022970"/>
    </source>
</evidence>
<dbReference type="InterPro" id="IPR000515">
    <property type="entry name" value="MetI-like"/>
</dbReference>
<sequence length="405" mass="44888">MAVMEQDSAQAPARASLVNDPKVRGLFYQVLLIGTLIFFGYFIVSNTIANLERQNIASGWGFLDISAGFGTSQALVDYTESSSYGRAIFVGFLNTLFVAVVGIFFATIIGFIVGIARLSNNWVVRQISYWYVELVRNVPLLLQIFFWYFAVLRAVPDKRDKWSFGFENFHLNITGLYGPKPVWEPGSAFIGYALIIAIAATFFIAKWAKKRQDATGQQFPIFRTALGLIICLPVITYLMTGMPMYLEHPNFVEEGPILRRGFELGVGARLIPEFLALTAALAIYTAAFIAEIVRAGIQAVNHGQTEAAHALGLRNSPTLRLVIIPQAMRVIIPPLTSQYLNLTKNSSLAVAIAYPDLVSMGGTVLNQTGQAIEIIAIWMAVYLSLSLITSAFMNWYNQRMALVER</sequence>
<evidence type="ECO:0000256" key="9">
    <source>
        <dbReference type="RuleBase" id="RU363032"/>
    </source>
</evidence>
<feature type="domain" description="ABC transmembrane type-1" evidence="10">
    <location>
        <begin position="92"/>
        <end position="393"/>
    </location>
</feature>
<keyword evidence="8 9" id="KW-0472">Membrane</keyword>
<proteinExistence type="inferred from homology"/>
<feature type="transmembrane region" description="Helical" evidence="9">
    <location>
        <begin position="56"/>
        <end position="76"/>
    </location>
</feature>
<dbReference type="NCBIfam" id="TIGR01726">
    <property type="entry name" value="HEQRo_perm_3TM"/>
    <property type="match status" value="1"/>
</dbReference>
<protein>
    <submittedName>
        <fullName evidence="11">General L-amino acid transport system permease protein</fullName>
    </submittedName>
</protein>
<name>A0ABY1NQG2_9HYPH</name>
<keyword evidence="7 9" id="KW-1133">Transmembrane helix</keyword>
<organism evidence="11 12">
    <name type="scientific">Roseibium denhamense</name>
    <dbReference type="NCBI Taxonomy" id="76305"/>
    <lineage>
        <taxon>Bacteria</taxon>
        <taxon>Pseudomonadati</taxon>
        <taxon>Pseudomonadota</taxon>
        <taxon>Alphaproteobacteria</taxon>
        <taxon>Hyphomicrobiales</taxon>
        <taxon>Stappiaceae</taxon>
        <taxon>Roseibium</taxon>
    </lineage>
</organism>
<dbReference type="Gene3D" id="1.10.3720.10">
    <property type="entry name" value="MetI-like"/>
    <property type="match status" value="1"/>
</dbReference>
<evidence type="ECO:0000256" key="5">
    <source>
        <dbReference type="ARBA" id="ARBA00022692"/>
    </source>
</evidence>
<dbReference type="SUPFAM" id="SSF161098">
    <property type="entry name" value="MetI-like"/>
    <property type="match status" value="2"/>
</dbReference>
<reference evidence="11 12" key="1">
    <citation type="submission" date="2017-05" db="EMBL/GenBank/DDBJ databases">
        <authorList>
            <person name="Varghese N."/>
            <person name="Submissions S."/>
        </authorList>
    </citation>
    <scope>NUCLEOTIDE SEQUENCE [LARGE SCALE GENOMIC DNA]</scope>
    <source>
        <strain evidence="11 12">DSM 15949</strain>
    </source>
</reference>
<dbReference type="Pfam" id="PF00528">
    <property type="entry name" value="BPD_transp_1"/>
    <property type="match status" value="1"/>
</dbReference>
<dbReference type="PANTHER" id="PTHR30614:SF37">
    <property type="entry name" value="AMINO-ACID ABC TRANSPORTER PERMEASE PROTEIN YHDX-RELATED"/>
    <property type="match status" value="1"/>
</dbReference>
<accession>A0ABY1NQG2</accession>
<dbReference type="InterPro" id="IPR035906">
    <property type="entry name" value="MetI-like_sf"/>
</dbReference>
<dbReference type="CDD" id="cd06261">
    <property type="entry name" value="TM_PBP2"/>
    <property type="match status" value="1"/>
</dbReference>
<comment type="subcellular location">
    <subcellularLocation>
        <location evidence="1">Cell inner membrane</location>
        <topology evidence="1">Multi-pass membrane protein</topology>
    </subcellularLocation>
    <subcellularLocation>
        <location evidence="9">Cell membrane</location>
        <topology evidence="9">Multi-pass membrane protein</topology>
    </subcellularLocation>
</comment>
<dbReference type="EMBL" id="FXTT01000002">
    <property type="protein sequence ID" value="SMP15427.1"/>
    <property type="molecule type" value="Genomic_DNA"/>
</dbReference>
<evidence type="ECO:0000313" key="11">
    <source>
        <dbReference type="EMBL" id="SMP15427.1"/>
    </source>
</evidence>
<dbReference type="PANTHER" id="PTHR30614">
    <property type="entry name" value="MEMBRANE COMPONENT OF AMINO ACID ABC TRANSPORTER"/>
    <property type="match status" value="1"/>
</dbReference>
<feature type="transmembrane region" description="Helical" evidence="9">
    <location>
        <begin position="128"/>
        <end position="150"/>
    </location>
</feature>
<evidence type="ECO:0000256" key="7">
    <source>
        <dbReference type="ARBA" id="ARBA00022989"/>
    </source>
</evidence>